<feature type="compositionally biased region" description="Acidic residues" evidence="1">
    <location>
        <begin position="18"/>
        <end position="29"/>
    </location>
</feature>
<dbReference type="OMA" id="SCGHEWE"/>
<gene>
    <name evidence="3" type="ORF">ABB37_04809</name>
</gene>
<reference evidence="3 4" key="1">
    <citation type="submission" date="2015-07" db="EMBL/GenBank/DDBJ databases">
        <title>High-quality genome of monoxenous trypanosomatid Leptomonas pyrrhocoris.</title>
        <authorList>
            <person name="Flegontov P."/>
            <person name="Butenko A."/>
            <person name="Firsov S."/>
            <person name="Vlcek C."/>
            <person name="Logacheva M.D."/>
            <person name="Field M."/>
            <person name="Filatov D."/>
            <person name="Flegontova O."/>
            <person name="Gerasimov E."/>
            <person name="Jackson A.P."/>
            <person name="Kelly S."/>
            <person name="Opperdoes F."/>
            <person name="O'Reilly A."/>
            <person name="Votypka J."/>
            <person name="Yurchenko V."/>
            <person name="Lukes J."/>
        </authorList>
    </citation>
    <scope>NUCLEOTIDE SEQUENCE [LARGE SCALE GENOMIC DNA]</scope>
    <source>
        <strain evidence="3">H10</strain>
    </source>
</reference>
<comment type="caution">
    <text evidence="3">The sequence shown here is derived from an EMBL/GenBank/DDBJ whole genome shotgun (WGS) entry which is preliminary data.</text>
</comment>
<dbReference type="PANTHER" id="PTHR37317:SF6">
    <property type="entry name" value="ZINC-RIBBON DOMAIN-CONTAINING PROTEIN-RELATED"/>
    <property type="match status" value="1"/>
</dbReference>
<feature type="compositionally biased region" description="Acidic residues" evidence="1">
    <location>
        <begin position="59"/>
        <end position="73"/>
    </location>
</feature>
<dbReference type="GeneID" id="26905100"/>
<keyword evidence="4" id="KW-1185">Reference proteome</keyword>
<feature type="domain" description="Treble clef zinc finger" evidence="2">
    <location>
        <begin position="231"/>
        <end position="286"/>
    </location>
</feature>
<evidence type="ECO:0000313" key="3">
    <source>
        <dbReference type="EMBL" id="KPA80613.1"/>
    </source>
</evidence>
<evidence type="ECO:0000256" key="1">
    <source>
        <dbReference type="SAM" id="MobiDB-lite"/>
    </source>
</evidence>
<organism evidence="3 4">
    <name type="scientific">Leptomonas pyrrhocoris</name>
    <name type="common">Firebug parasite</name>
    <dbReference type="NCBI Taxonomy" id="157538"/>
    <lineage>
        <taxon>Eukaryota</taxon>
        <taxon>Discoba</taxon>
        <taxon>Euglenozoa</taxon>
        <taxon>Kinetoplastea</taxon>
        <taxon>Metakinetoplastina</taxon>
        <taxon>Trypanosomatida</taxon>
        <taxon>Trypanosomatidae</taxon>
        <taxon>Leishmaniinae</taxon>
        <taxon>Leptomonas</taxon>
    </lineage>
</organism>
<dbReference type="RefSeq" id="XP_015659052.1">
    <property type="nucleotide sequence ID" value="XM_015802608.1"/>
</dbReference>
<sequence length="371" mass="40367">MTKRIGRGGSNRRGGLMGEDDNAEDELEGVETPTEDPTAPAHDEDDAEVSRRYRHHGGEDEEDETRVDGAEETENTKGAVANLALEGKDDEPGRKRSASAAARRRAGQGNAGEDGDAEEDEEDTATSSTSNAVGGETTALDTSPHDEEVANKYLSVAFPDLAAEYTAAGPQSNKVPVEEVRIDSAEVAAWRCPVCAKTWSCGVFVRCILKNGCPHCAAEHRTTMSTVRPDLLQLWDYNRNNPFLKPEEIAADSREVAYWTCPTCRETYTARVRDRVQDKTQCPSCALLRSTSADAAGSAASALQLEWHPLKNGDLRIDQLAPTDRKTKVWWLCGSCGHEWEASLGTRLSHSPRSRGRNCPACHGKATAEIL</sequence>
<dbReference type="PANTHER" id="PTHR37317">
    <property type="entry name" value="BLR8090 PROTEIN"/>
    <property type="match status" value="1"/>
</dbReference>
<dbReference type="AlphaFoldDB" id="A0A0M9G200"/>
<evidence type="ECO:0000259" key="2">
    <source>
        <dbReference type="Pfam" id="PF14311"/>
    </source>
</evidence>
<protein>
    <recommendedName>
        <fullName evidence="2">Treble clef zinc finger domain-containing protein</fullName>
    </recommendedName>
</protein>
<feature type="domain" description="Treble clef zinc finger" evidence="2">
    <location>
        <begin position="171"/>
        <end position="218"/>
    </location>
</feature>
<name>A0A0M9G200_LEPPY</name>
<dbReference type="Proteomes" id="UP000037923">
    <property type="component" value="Unassembled WGS sequence"/>
</dbReference>
<feature type="domain" description="Treble clef zinc finger" evidence="2">
    <location>
        <begin position="305"/>
        <end position="365"/>
    </location>
</feature>
<feature type="compositionally biased region" description="Gly residues" evidence="1">
    <location>
        <begin position="7"/>
        <end position="17"/>
    </location>
</feature>
<accession>A0A0M9G200</accession>
<feature type="region of interest" description="Disordered" evidence="1">
    <location>
        <begin position="1"/>
        <end position="145"/>
    </location>
</feature>
<evidence type="ECO:0000313" key="4">
    <source>
        <dbReference type="Proteomes" id="UP000037923"/>
    </source>
</evidence>
<feature type="compositionally biased region" description="Acidic residues" evidence="1">
    <location>
        <begin position="113"/>
        <end position="124"/>
    </location>
</feature>
<dbReference type="Pfam" id="PF14311">
    <property type="entry name" value="DUF4379"/>
    <property type="match status" value="3"/>
</dbReference>
<dbReference type="VEuPathDB" id="TriTrypDB:LpyrH10_08_2580"/>
<dbReference type="OrthoDB" id="248294at2759"/>
<proteinExistence type="predicted"/>
<dbReference type="EMBL" id="LGTL01000008">
    <property type="protein sequence ID" value="KPA80613.1"/>
    <property type="molecule type" value="Genomic_DNA"/>
</dbReference>
<dbReference type="InterPro" id="IPR025487">
    <property type="entry name" value="DUF4379"/>
</dbReference>